<accession>A0A1G8KGW2</accession>
<dbReference type="InterPro" id="IPR029151">
    <property type="entry name" value="Sensor-like_sf"/>
</dbReference>
<dbReference type="SUPFAM" id="SSF103190">
    <property type="entry name" value="Sensory domain-like"/>
    <property type="match status" value="1"/>
</dbReference>
<keyword evidence="1 2" id="KW-0807">Transducer</keyword>
<keyword evidence="3" id="KW-0472">Membrane</keyword>
<feature type="transmembrane region" description="Helical" evidence="3">
    <location>
        <begin position="9"/>
        <end position="27"/>
    </location>
</feature>
<proteinExistence type="predicted"/>
<keyword evidence="3" id="KW-0812">Transmembrane</keyword>
<organism evidence="5 6">
    <name type="scientific">Paenibacillus typhae</name>
    <dbReference type="NCBI Taxonomy" id="1174501"/>
    <lineage>
        <taxon>Bacteria</taxon>
        <taxon>Bacillati</taxon>
        <taxon>Bacillota</taxon>
        <taxon>Bacilli</taxon>
        <taxon>Bacillales</taxon>
        <taxon>Paenibacillaceae</taxon>
        <taxon>Paenibacillus</taxon>
    </lineage>
</organism>
<dbReference type="SUPFAM" id="SSF58104">
    <property type="entry name" value="Methyl-accepting chemotaxis protein (MCP) signaling domain"/>
    <property type="match status" value="1"/>
</dbReference>
<evidence type="ECO:0000256" key="2">
    <source>
        <dbReference type="PROSITE-ProRule" id="PRU00284"/>
    </source>
</evidence>
<dbReference type="OrthoDB" id="9816519at2"/>
<dbReference type="PANTHER" id="PTHR32089">
    <property type="entry name" value="METHYL-ACCEPTING CHEMOTAXIS PROTEIN MCPB"/>
    <property type="match status" value="1"/>
</dbReference>
<dbReference type="Gene3D" id="1.10.287.950">
    <property type="entry name" value="Methyl-accepting chemotaxis protein"/>
    <property type="match status" value="1"/>
</dbReference>
<feature type="domain" description="Methyl-accepting transducer" evidence="4">
    <location>
        <begin position="91"/>
        <end position="328"/>
    </location>
</feature>
<sequence>MRVHRSKHVLVVLLLLAVGLYGLWIDIDWLHKLVYLVLMAALGGFAWHTYRSEIYRDGQLEEAREQIEGLGNEIVVTSDKLHGALEEISRHTEGLQQTADYSHAYEVDLQIRSNEAKANIEGAFATMEGVAEMTAHIKALTERLGTGMQDARRRTVEMVCSLENTDEVMAELQERSGDMLDKFTSLSGHIAIVEEINSLIVGIVNETSLLALNASIEAARAGEQGRGFAVVAARIRQLADQSRSSVERSSEVLQDINNSVRQVLDSVVQEQKAVSQGVHEVAAVKLRLSDVSARIEEVGTAVTETVDAASRQGSLIGAATGELSGAVGIVNETIAGVDLTLEQVTRQRSQISQLNEISASLLSESQALQQSVNRIAGSGAAGTEQYTVRLQEMQNVLQELAARQELYVPDAASHGSVLTACMRRVPEVQAIWSNRTDGTFIFSEPAAGLMNAKRREWYSGAINEGEYISLPYVSAITKRSCITLSRAIKNARGETVGVVGIDLAV</sequence>
<evidence type="ECO:0000259" key="4">
    <source>
        <dbReference type="PROSITE" id="PS50111"/>
    </source>
</evidence>
<dbReference type="PANTHER" id="PTHR32089:SF112">
    <property type="entry name" value="LYSOZYME-LIKE PROTEIN-RELATED"/>
    <property type="match status" value="1"/>
</dbReference>
<dbReference type="InterPro" id="IPR004089">
    <property type="entry name" value="MCPsignal_dom"/>
</dbReference>
<dbReference type="CDD" id="cd18773">
    <property type="entry name" value="PDC1_HK_sensor"/>
    <property type="match status" value="1"/>
</dbReference>
<dbReference type="PROSITE" id="PS50111">
    <property type="entry name" value="CHEMOTAXIS_TRANSDUC_2"/>
    <property type="match status" value="1"/>
</dbReference>
<name>A0A1G8KGW2_9BACL</name>
<dbReference type="RefSeq" id="WP_090713376.1">
    <property type="nucleotide sequence ID" value="NZ_FNDX01000005.1"/>
</dbReference>
<keyword evidence="3" id="KW-1133">Transmembrane helix</keyword>
<dbReference type="Pfam" id="PF22673">
    <property type="entry name" value="MCP-like_PDC_1"/>
    <property type="match status" value="1"/>
</dbReference>
<dbReference type="Pfam" id="PF00015">
    <property type="entry name" value="MCPsignal"/>
    <property type="match status" value="1"/>
</dbReference>
<protein>
    <submittedName>
        <fullName evidence="5">Methyl-accepting chemotaxis sensory transducer with Cache sensor</fullName>
    </submittedName>
</protein>
<dbReference type="EMBL" id="FNDX01000005">
    <property type="protein sequence ID" value="SDI42638.1"/>
    <property type="molecule type" value="Genomic_DNA"/>
</dbReference>
<dbReference type="SMART" id="SM00283">
    <property type="entry name" value="MA"/>
    <property type="match status" value="1"/>
</dbReference>
<dbReference type="AlphaFoldDB" id="A0A1G8KGW2"/>
<dbReference type="Gene3D" id="3.30.450.20">
    <property type="entry name" value="PAS domain"/>
    <property type="match status" value="1"/>
</dbReference>
<dbReference type="Proteomes" id="UP000199050">
    <property type="component" value="Unassembled WGS sequence"/>
</dbReference>
<reference evidence="6" key="1">
    <citation type="submission" date="2016-10" db="EMBL/GenBank/DDBJ databases">
        <authorList>
            <person name="Varghese N."/>
            <person name="Submissions S."/>
        </authorList>
    </citation>
    <scope>NUCLEOTIDE SEQUENCE [LARGE SCALE GENOMIC DNA]</scope>
    <source>
        <strain evidence="6">CGMCC 1.11012</strain>
    </source>
</reference>
<dbReference type="GO" id="GO:0016020">
    <property type="term" value="C:membrane"/>
    <property type="evidence" value="ECO:0007669"/>
    <property type="project" value="InterPro"/>
</dbReference>
<dbReference type="GO" id="GO:0007165">
    <property type="term" value="P:signal transduction"/>
    <property type="evidence" value="ECO:0007669"/>
    <property type="project" value="UniProtKB-KW"/>
</dbReference>
<evidence type="ECO:0000313" key="6">
    <source>
        <dbReference type="Proteomes" id="UP000199050"/>
    </source>
</evidence>
<evidence type="ECO:0000313" key="5">
    <source>
        <dbReference type="EMBL" id="SDI42638.1"/>
    </source>
</evidence>
<keyword evidence="6" id="KW-1185">Reference proteome</keyword>
<dbReference type="STRING" id="1174501.SAMN05216192_105146"/>
<evidence type="ECO:0000256" key="1">
    <source>
        <dbReference type="ARBA" id="ARBA00023224"/>
    </source>
</evidence>
<evidence type="ECO:0000256" key="3">
    <source>
        <dbReference type="SAM" id="Phobius"/>
    </source>
</evidence>
<gene>
    <name evidence="5" type="ORF">SAMN05216192_105146</name>
</gene>